<organism evidence="4 5">
    <name type="scientific">Antiquaquibacter oligotrophicus</name>
    <dbReference type="NCBI Taxonomy" id="2880260"/>
    <lineage>
        <taxon>Bacteria</taxon>
        <taxon>Bacillati</taxon>
        <taxon>Actinomycetota</taxon>
        <taxon>Actinomycetes</taxon>
        <taxon>Micrococcales</taxon>
        <taxon>Microbacteriaceae</taxon>
        <taxon>Antiquaquibacter</taxon>
    </lineage>
</organism>
<evidence type="ECO:0000313" key="4">
    <source>
        <dbReference type="EMBL" id="MDH6181678.1"/>
    </source>
</evidence>
<evidence type="ECO:0000256" key="2">
    <source>
        <dbReference type="SAM" id="Phobius"/>
    </source>
</evidence>
<keyword evidence="2" id="KW-1133">Transmembrane helix</keyword>
<feature type="transmembrane region" description="Helical" evidence="2">
    <location>
        <begin position="84"/>
        <end position="101"/>
    </location>
</feature>
<protein>
    <submittedName>
        <fullName evidence="4">Glycopeptide antibiotics resistance protein</fullName>
    </submittedName>
</protein>
<dbReference type="Proteomes" id="UP001160142">
    <property type="component" value="Unassembled WGS sequence"/>
</dbReference>
<feature type="transmembrane region" description="Helical" evidence="2">
    <location>
        <begin position="139"/>
        <end position="159"/>
    </location>
</feature>
<dbReference type="InterPro" id="IPR006976">
    <property type="entry name" value="VanZ-like"/>
</dbReference>
<proteinExistence type="predicted"/>
<dbReference type="Pfam" id="PF04892">
    <property type="entry name" value="VanZ"/>
    <property type="match status" value="1"/>
</dbReference>
<sequence length="172" mass="18612">MTRTADRRGAVEPTPQAPAERPSRQGSPPWASAIILVTYVAIVAVIVFWPTPVDRSFELPLLRVASFLRETGLVWLAYDHVEFVGNIILFVPIGVLLTLVLPRAVHWIVPLAALSASAMVEVVQLLALPDRFGGPVDVIANTAGATLGWLVALVARASAKRRLSRLSSYGVR</sequence>
<feature type="transmembrane region" description="Helical" evidence="2">
    <location>
        <begin position="108"/>
        <end position="127"/>
    </location>
</feature>
<evidence type="ECO:0000313" key="5">
    <source>
        <dbReference type="Proteomes" id="UP001160142"/>
    </source>
</evidence>
<evidence type="ECO:0000256" key="1">
    <source>
        <dbReference type="SAM" id="MobiDB-lite"/>
    </source>
</evidence>
<keyword evidence="2" id="KW-0472">Membrane</keyword>
<evidence type="ECO:0000259" key="3">
    <source>
        <dbReference type="Pfam" id="PF04892"/>
    </source>
</evidence>
<name>A0ABT6KNV1_9MICO</name>
<dbReference type="EMBL" id="JARXVQ010000001">
    <property type="protein sequence ID" value="MDH6181678.1"/>
    <property type="molecule type" value="Genomic_DNA"/>
</dbReference>
<comment type="caution">
    <text evidence="4">The sequence shown here is derived from an EMBL/GenBank/DDBJ whole genome shotgun (WGS) entry which is preliminary data.</text>
</comment>
<gene>
    <name evidence="4" type="ORF">M2152_001860</name>
</gene>
<accession>A0ABT6KNV1</accession>
<dbReference type="RefSeq" id="WP_322133985.1">
    <property type="nucleotide sequence ID" value="NZ_CP085036.1"/>
</dbReference>
<keyword evidence="2" id="KW-0812">Transmembrane</keyword>
<feature type="transmembrane region" description="Helical" evidence="2">
    <location>
        <begin position="30"/>
        <end position="49"/>
    </location>
</feature>
<reference evidence="4 5" key="1">
    <citation type="submission" date="2023-04" db="EMBL/GenBank/DDBJ databases">
        <title>Genome Encyclopedia of Bacteria and Archaea VI: Functional Genomics of Type Strains.</title>
        <authorList>
            <person name="Whitman W."/>
        </authorList>
    </citation>
    <scope>NUCLEOTIDE SEQUENCE [LARGE SCALE GENOMIC DNA]</scope>
    <source>
        <strain evidence="4 5">SG_E_30_P1</strain>
    </source>
</reference>
<feature type="region of interest" description="Disordered" evidence="1">
    <location>
        <begin position="1"/>
        <end position="26"/>
    </location>
</feature>
<keyword evidence="5" id="KW-1185">Reference proteome</keyword>
<feature type="compositionally biased region" description="Basic and acidic residues" evidence="1">
    <location>
        <begin position="1"/>
        <end position="10"/>
    </location>
</feature>
<feature type="domain" description="VanZ-like" evidence="3">
    <location>
        <begin position="37"/>
        <end position="155"/>
    </location>
</feature>